<protein>
    <submittedName>
        <fullName evidence="2">Uncharacterized protein</fullName>
    </submittedName>
</protein>
<keyword evidence="3" id="KW-1185">Reference proteome</keyword>
<evidence type="ECO:0000313" key="2">
    <source>
        <dbReference type="EnsemblMetazoa" id="GBRI038463-PA"/>
    </source>
</evidence>
<dbReference type="Proteomes" id="UP000091820">
    <property type="component" value="Unassembled WGS sequence"/>
</dbReference>
<sequence length="229" mass="25662">MELRSTRQKSDRQDLETILKGLGLHEENMEVREMRQLLSALQLSVDDTLAEGETEFMSKCDDGVFNSTMLKQHNARESEENSESESVDNCSSEEVMKRIIVEAQVHHSMDWTPPTWNEQEGLQPTHTSATDPASDNNSFSTCKNCKQHYVGEVEQLETGNEHFHEQRGPVSMLQYNDSQDHSISSSFSMSGSTPPSSSGSQVGEYRLKFSTSSVVVSDQQDSSSLNETE</sequence>
<dbReference type="AlphaFoldDB" id="A0A1A9WZH8"/>
<accession>A0A1A9WZH8</accession>
<dbReference type="EnsemblMetazoa" id="GBRI038463-RA">
    <property type="protein sequence ID" value="GBRI038463-PA"/>
    <property type="gene ID" value="GBRI038463"/>
</dbReference>
<feature type="region of interest" description="Disordered" evidence="1">
    <location>
        <begin position="177"/>
        <end position="204"/>
    </location>
</feature>
<feature type="compositionally biased region" description="Low complexity" evidence="1">
    <location>
        <begin position="181"/>
        <end position="200"/>
    </location>
</feature>
<dbReference type="STRING" id="37001.A0A1A9WZH8"/>
<name>A0A1A9WZH8_9MUSC</name>
<feature type="compositionally biased region" description="Polar residues" evidence="1">
    <location>
        <begin position="114"/>
        <end position="138"/>
    </location>
</feature>
<organism evidence="2 3">
    <name type="scientific">Glossina brevipalpis</name>
    <dbReference type="NCBI Taxonomy" id="37001"/>
    <lineage>
        <taxon>Eukaryota</taxon>
        <taxon>Metazoa</taxon>
        <taxon>Ecdysozoa</taxon>
        <taxon>Arthropoda</taxon>
        <taxon>Hexapoda</taxon>
        <taxon>Insecta</taxon>
        <taxon>Pterygota</taxon>
        <taxon>Neoptera</taxon>
        <taxon>Endopterygota</taxon>
        <taxon>Diptera</taxon>
        <taxon>Brachycera</taxon>
        <taxon>Muscomorpha</taxon>
        <taxon>Hippoboscoidea</taxon>
        <taxon>Glossinidae</taxon>
        <taxon>Glossina</taxon>
    </lineage>
</organism>
<dbReference type="VEuPathDB" id="VectorBase:GBRI038463"/>
<reference evidence="3" key="1">
    <citation type="submission" date="2014-03" db="EMBL/GenBank/DDBJ databases">
        <authorList>
            <person name="Aksoy S."/>
            <person name="Warren W."/>
            <person name="Wilson R.K."/>
        </authorList>
    </citation>
    <scope>NUCLEOTIDE SEQUENCE [LARGE SCALE GENOMIC DNA]</scope>
    <source>
        <strain evidence="3">IAEA</strain>
    </source>
</reference>
<evidence type="ECO:0000313" key="3">
    <source>
        <dbReference type="Proteomes" id="UP000091820"/>
    </source>
</evidence>
<proteinExistence type="predicted"/>
<evidence type="ECO:0000256" key="1">
    <source>
        <dbReference type="SAM" id="MobiDB-lite"/>
    </source>
</evidence>
<feature type="region of interest" description="Disordered" evidence="1">
    <location>
        <begin position="112"/>
        <end position="138"/>
    </location>
</feature>
<reference evidence="2" key="2">
    <citation type="submission" date="2020-05" db="UniProtKB">
        <authorList>
            <consortium name="EnsemblMetazoa"/>
        </authorList>
    </citation>
    <scope>IDENTIFICATION</scope>
    <source>
        <strain evidence="2">IAEA</strain>
    </source>
</reference>